<feature type="transmembrane region" description="Helical" evidence="7">
    <location>
        <begin position="20"/>
        <end position="40"/>
    </location>
</feature>
<dbReference type="CDD" id="cd06225">
    <property type="entry name" value="HAMP"/>
    <property type="match status" value="1"/>
</dbReference>
<dbReference type="GO" id="GO:0005886">
    <property type="term" value="C:plasma membrane"/>
    <property type="evidence" value="ECO:0007669"/>
    <property type="project" value="UniProtKB-SubCell"/>
</dbReference>
<evidence type="ECO:0000256" key="3">
    <source>
        <dbReference type="ARBA" id="ARBA00022553"/>
    </source>
</evidence>
<dbReference type="PROSITE" id="PS50885">
    <property type="entry name" value="HAMP"/>
    <property type="match status" value="1"/>
</dbReference>
<dbReference type="InterPro" id="IPR050640">
    <property type="entry name" value="Bact_2-comp_sensor_kinase"/>
</dbReference>
<dbReference type="Pfam" id="PF06580">
    <property type="entry name" value="His_kinase"/>
    <property type="match status" value="1"/>
</dbReference>
<dbReference type="Pfam" id="PF02518">
    <property type="entry name" value="HATPase_c"/>
    <property type="match status" value="1"/>
</dbReference>
<organism evidence="9 10">
    <name type="scientific">Paenibacillus prosopidis</name>
    <dbReference type="NCBI Taxonomy" id="630520"/>
    <lineage>
        <taxon>Bacteria</taxon>
        <taxon>Bacillati</taxon>
        <taxon>Bacillota</taxon>
        <taxon>Bacilli</taxon>
        <taxon>Bacillales</taxon>
        <taxon>Paenibacillaceae</taxon>
        <taxon>Paenibacillus</taxon>
    </lineage>
</organism>
<dbReference type="Proteomes" id="UP000252415">
    <property type="component" value="Unassembled WGS sequence"/>
</dbReference>
<keyword evidence="7" id="KW-1133">Transmembrane helix</keyword>
<accession>A0A368W152</accession>
<dbReference type="AlphaFoldDB" id="A0A368W152"/>
<evidence type="ECO:0000256" key="1">
    <source>
        <dbReference type="ARBA" id="ARBA00004651"/>
    </source>
</evidence>
<dbReference type="EMBL" id="QPJD01000008">
    <property type="protein sequence ID" value="RCW47483.1"/>
    <property type="molecule type" value="Genomic_DNA"/>
</dbReference>
<feature type="domain" description="HAMP" evidence="8">
    <location>
        <begin position="301"/>
        <end position="354"/>
    </location>
</feature>
<keyword evidence="7" id="KW-0812">Transmembrane</keyword>
<gene>
    <name evidence="9" type="ORF">DFP97_10898</name>
</gene>
<evidence type="ECO:0000256" key="2">
    <source>
        <dbReference type="ARBA" id="ARBA00022475"/>
    </source>
</evidence>
<dbReference type="InterPro" id="IPR036890">
    <property type="entry name" value="HATPase_C_sf"/>
</dbReference>
<reference evidence="9 10" key="1">
    <citation type="submission" date="2018-07" db="EMBL/GenBank/DDBJ databases">
        <title>Genomic Encyclopedia of Type Strains, Phase III (KMG-III): the genomes of soil and plant-associated and newly described type strains.</title>
        <authorList>
            <person name="Whitman W."/>
        </authorList>
    </citation>
    <scope>NUCLEOTIDE SEQUENCE [LARGE SCALE GENOMIC DNA]</scope>
    <source>
        <strain evidence="9 10">CECT 7506</strain>
    </source>
</reference>
<dbReference type="SUPFAM" id="SSF158472">
    <property type="entry name" value="HAMP domain-like"/>
    <property type="match status" value="1"/>
</dbReference>
<evidence type="ECO:0000256" key="6">
    <source>
        <dbReference type="ARBA" id="ARBA00023136"/>
    </source>
</evidence>
<evidence type="ECO:0000256" key="4">
    <source>
        <dbReference type="ARBA" id="ARBA00022679"/>
    </source>
</evidence>
<dbReference type="PANTHER" id="PTHR34220:SF7">
    <property type="entry name" value="SENSOR HISTIDINE KINASE YPDA"/>
    <property type="match status" value="1"/>
</dbReference>
<feature type="transmembrane region" description="Helical" evidence="7">
    <location>
        <begin position="276"/>
        <end position="299"/>
    </location>
</feature>
<dbReference type="Gene3D" id="6.10.340.10">
    <property type="match status" value="1"/>
</dbReference>
<dbReference type="InterPro" id="IPR003594">
    <property type="entry name" value="HATPase_dom"/>
</dbReference>
<protein>
    <submittedName>
        <fullName evidence="9">Two-component system sensor histidine kinase YesM</fullName>
    </submittedName>
</protein>
<dbReference type="Gene3D" id="3.30.565.10">
    <property type="entry name" value="Histidine kinase-like ATPase, C-terminal domain"/>
    <property type="match status" value="1"/>
</dbReference>
<keyword evidence="3" id="KW-0597">Phosphoprotein</keyword>
<keyword evidence="2" id="KW-1003">Cell membrane</keyword>
<dbReference type="Pfam" id="PF00672">
    <property type="entry name" value="HAMP"/>
    <property type="match status" value="1"/>
</dbReference>
<dbReference type="PANTHER" id="PTHR34220">
    <property type="entry name" value="SENSOR HISTIDINE KINASE YPDA"/>
    <property type="match status" value="1"/>
</dbReference>
<dbReference type="InterPro" id="IPR010559">
    <property type="entry name" value="Sig_transdc_His_kin_internal"/>
</dbReference>
<dbReference type="RefSeq" id="WP_245976231.1">
    <property type="nucleotide sequence ID" value="NZ_QPJD01000008.1"/>
</dbReference>
<keyword evidence="10" id="KW-1185">Reference proteome</keyword>
<dbReference type="GO" id="GO:0000155">
    <property type="term" value="F:phosphorelay sensor kinase activity"/>
    <property type="evidence" value="ECO:0007669"/>
    <property type="project" value="InterPro"/>
</dbReference>
<sequence>MNALLPHISRNSLRFKLTALVMAIILPILALLLYNTFYAIDVVRDQVAQSNKNLISLYMGQIDDRLDDVDNYLISLAASNLDLHNISDNRSPKEELLSQIRLSRKLSDDVLVYKTIDSLFIYMGKDDLLEGINLSASYNQREAVRDYLKHYLNSTDQLSKDWSIQKLGDEYYLLRILATEHAYVGAWVDINQLLMPLKLINLGEKGVSLMVTDKGIPTIHAELVNENRINLNRNFESYYMSGDKNRFLVVGEHSMKGNFSLLALIPDEQILENLPYLQQIVTFISLGSILLLPVFLIMLRKTVLRPLNRIISAMKLIGEGNLNIRIQPHRTSDEYQVVNNSFNNMMSQIEELRISVYEEQINKQKAELQHLQLQINPHFFMNSLNIIYTLARSGKTKVIEEITLCLVQYFRYMFRSNLSVVPLQDELKHVRNYLRIQELRSPTGLIPSIEVYDNVADVFVPPLLIQSFVENTIKHAVTLDTPVYLFIDIRMDHSEVASRVHIKIRDTGEGFSQEMLQRLRGNEPIRDDQGEHIGIRNIQQRLYLLYDGQADIIFYNGNPSGAIIEIYLPLEQNNLKKVNNG</sequence>
<keyword evidence="4" id="KW-0808">Transferase</keyword>
<keyword evidence="5 9" id="KW-0418">Kinase</keyword>
<comment type="caution">
    <text evidence="9">The sequence shown here is derived from an EMBL/GenBank/DDBJ whole genome shotgun (WGS) entry which is preliminary data.</text>
</comment>
<comment type="subcellular location">
    <subcellularLocation>
        <location evidence="1">Cell membrane</location>
        <topology evidence="1">Multi-pass membrane protein</topology>
    </subcellularLocation>
</comment>
<dbReference type="SMART" id="SM00304">
    <property type="entry name" value="HAMP"/>
    <property type="match status" value="1"/>
</dbReference>
<evidence type="ECO:0000259" key="8">
    <source>
        <dbReference type="PROSITE" id="PS50885"/>
    </source>
</evidence>
<proteinExistence type="predicted"/>
<dbReference type="SUPFAM" id="SSF55874">
    <property type="entry name" value="ATPase domain of HSP90 chaperone/DNA topoisomerase II/histidine kinase"/>
    <property type="match status" value="1"/>
</dbReference>
<keyword evidence="6 7" id="KW-0472">Membrane</keyword>
<evidence type="ECO:0000256" key="7">
    <source>
        <dbReference type="SAM" id="Phobius"/>
    </source>
</evidence>
<name>A0A368W152_9BACL</name>
<evidence type="ECO:0000313" key="10">
    <source>
        <dbReference type="Proteomes" id="UP000252415"/>
    </source>
</evidence>
<dbReference type="InterPro" id="IPR003660">
    <property type="entry name" value="HAMP_dom"/>
</dbReference>
<evidence type="ECO:0000256" key="5">
    <source>
        <dbReference type="ARBA" id="ARBA00022777"/>
    </source>
</evidence>
<evidence type="ECO:0000313" key="9">
    <source>
        <dbReference type="EMBL" id="RCW47483.1"/>
    </source>
</evidence>